<dbReference type="InterPro" id="IPR005654">
    <property type="entry name" value="ATPase_AFG1-like"/>
</dbReference>
<sequence length="623" mass="70685">MRATQWWRLSASLLQRRIGSNFRAEVEVVQFSCEPRLKALPWLHQLRGVVSLSPPAKEGPLEMYRGMVARGALQHDARQESVAEALDHLLVKLKEHNRQMKDYQVELREWEVKRKEMRGKLMQEEAVTEARRRIENIEAQGKNRLSRWFSRKTRNISVEQGAGFMVARIEREKKLDSIVGRRPCAPTAPQGVYLYGNVGCGKTLLMDLFYKSAEDVVRYRRRMHFHAAMLEVHSRMHMLWRQGRHSSRSKLTQNDNAFEKISTPSLEDATKEWLEAAERFEVERQGESAILNAVADELLGSSDDSEGGASVLCFDEVQVLDVFTAVALAGILGRLLTRGAVIVATSNRAPWDLNKDGLQKELFAVFVNEVEHHCRSMLVGTETDYRRIMATPLKGEQIHYFWPLGGQSQLQLERLWNKMTAPTADETGSSVGPNSIPVMFGRTLEVPESCNGVARFTFEEACSRPVGAADYIALAQHYHTVFITDIPIMSMRMIDKARRFITLVDELYNHHCRLICTADGPPDDLFLGTMDGSIFDLESLQFETEAEGGRLRRDVTAEGSVAPVGATRSERTSIQSIFSGREEAFAFRRAVSRLLEMQTPIYLHTLDCHPKFQRPTTGDFPAR</sequence>
<dbReference type="Pfam" id="PF03969">
    <property type="entry name" value="AFG1_ATPase"/>
    <property type="match status" value="1"/>
</dbReference>
<dbReference type="Proteomes" id="UP000822688">
    <property type="component" value="Chromosome 8"/>
</dbReference>
<name>A0A8T0H5C6_CERPU</name>
<evidence type="ECO:0000313" key="5">
    <source>
        <dbReference type="EMBL" id="KAG0565348.1"/>
    </source>
</evidence>
<reference evidence="5" key="1">
    <citation type="submission" date="2020-06" db="EMBL/GenBank/DDBJ databases">
        <title>WGS assembly of Ceratodon purpureus strain R40.</title>
        <authorList>
            <person name="Carey S.B."/>
            <person name="Jenkins J."/>
            <person name="Shu S."/>
            <person name="Lovell J.T."/>
            <person name="Sreedasyam A."/>
            <person name="Maumus F."/>
            <person name="Tiley G.P."/>
            <person name="Fernandez-Pozo N."/>
            <person name="Barry K."/>
            <person name="Chen C."/>
            <person name="Wang M."/>
            <person name="Lipzen A."/>
            <person name="Daum C."/>
            <person name="Saski C.A."/>
            <person name="Payton A.C."/>
            <person name="Mcbreen J.C."/>
            <person name="Conrad R.E."/>
            <person name="Kollar L.M."/>
            <person name="Olsson S."/>
            <person name="Huttunen S."/>
            <person name="Landis J.B."/>
            <person name="Wickett N.J."/>
            <person name="Johnson M.G."/>
            <person name="Rensing S.A."/>
            <person name="Grimwood J."/>
            <person name="Schmutz J."/>
            <person name="Mcdaniel S.F."/>
        </authorList>
    </citation>
    <scope>NUCLEOTIDE SEQUENCE</scope>
    <source>
        <strain evidence="5">R40</strain>
    </source>
</reference>
<dbReference type="PANTHER" id="PTHR12169">
    <property type="entry name" value="ATPASE N2B"/>
    <property type="match status" value="1"/>
</dbReference>
<dbReference type="SUPFAM" id="SSF52540">
    <property type="entry name" value="P-loop containing nucleoside triphosphate hydrolases"/>
    <property type="match status" value="1"/>
</dbReference>
<evidence type="ECO:0000256" key="1">
    <source>
        <dbReference type="ARBA" id="ARBA00010322"/>
    </source>
</evidence>
<organism evidence="5 6">
    <name type="scientific">Ceratodon purpureus</name>
    <name type="common">Fire moss</name>
    <name type="synonym">Dicranum purpureum</name>
    <dbReference type="NCBI Taxonomy" id="3225"/>
    <lineage>
        <taxon>Eukaryota</taxon>
        <taxon>Viridiplantae</taxon>
        <taxon>Streptophyta</taxon>
        <taxon>Embryophyta</taxon>
        <taxon>Bryophyta</taxon>
        <taxon>Bryophytina</taxon>
        <taxon>Bryopsida</taxon>
        <taxon>Dicranidae</taxon>
        <taxon>Pseudoditrichales</taxon>
        <taxon>Ditrichaceae</taxon>
        <taxon>Ceratodon</taxon>
    </lineage>
</organism>
<protein>
    <recommendedName>
        <fullName evidence="7">AFG1-like ATPase</fullName>
    </recommendedName>
</protein>
<dbReference type="GO" id="GO:0005524">
    <property type="term" value="F:ATP binding"/>
    <property type="evidence" value="ECO:0007669"/>
    <property type="project" value="UniProtKB-KW"/>
</dbReference>
<evidence type="ECO:0008006" key="7">
    <source>
        <dbReference type="Google" id="ProtNLM"/>
    </source>
</evidence>
<accession>A0A8T0H5C6</accession>
<evidence type="ECO:0000256" key="2">
    <source>
        <dbReference type="ARBA" id="ARBA00022741"/>
    </source>
</evidence>
<dbReference type="GO" id="GO:0016887">
    <property type="term" value="F:ATP hydrolysis activity"/>
    <property type="evidence" value="ECO:0007669"/>
    <property type="project" value="InterPro"/>
</dbReference>
<feature type="coiled-coil region" evidence="4">
    <location>
        <begin position="86"/>
        <end position="140"/>
    </location>
</feature>
<gene>
    <name evidence="5" type="ORF">KC19_8G184300</name>
</gene>
<dbReference type="AlphaFoldDB" id="A0A8T0H5C6"/>
<dbReference type="PANTHER" id="PTHR12169:SF6">
    <property type="entry name" value="AFG1-LIKE ATPASE"/>
    <property type="match status" value="1"/>
</dbReference>
<keyword evidence="4" id="KW-0175">Coiled coil</keyword>
<dbReference type="Gene3D" id="3.40.50.300">
    <property type="entry name" value="P-loop containing nucleotide triphosphate hydrolases"/>
    <property type="match status" value="1"/>
</dbReference>
<keyword evidence="6" id="KW-1185">Reference proteome</keyword>
<evidence type="ECO:0000256" key="3">
    <source>
        <dbReference type="ARBA" id="ARBA00022840"/>
    </source>
</evidence>
<dbReference type="InterPro" id="IPR027417">
    <property type="entry name" value="P-loop_NTPase"/>
</dbReference>
<keyword evidence="3" id="KW-0067">ATP-binding</keyword>
<comment type="caution">
    <text evidence="5">The sequence shown here is derived from an EMBL/GenBank/DDBJ whole genome shotgun (WGS) entry which is preliminary data.</text>
</comment>
<dbReference type="GO" id="GO:0005739">
    <property type="term" value="C:mitochondrion"/>
    <property type="evidence" value="ECO:0007669"/>
    <property type="project" value="TreeGrafter"/>
</dbReference>
<evidence type="ECO:0000313" key="6">
    <source>
        <dbReference type="Proteomes" id="UP000822688"/>
    </source>
</evidence>
<proteinExistence type="inferred from homology"/>
<evidence type="ECO:0000256" key="4">
    <source>
        <dbReference type="SAM" id="Coils"/>
    </source>
</evidence>
<dbReference type="EMBL" id="CM026429">
    <property type="protein sequence ID" value="KAG0565348.1"/>
    <property type="molecule type" value="Genomic_DNA"/>
</dbReference>
<comment type="similarity">
    <text evidence="1">Belongs to the AFG1 ATPase family.</text>
</comment>
<dbReference type="NCBIfam" id="NF040713">
    <property type="entry name" value="ZapE"/>
    <property type="match status" value="1"/>
</dbReference>
<keyword evidence="2" id="KW-0547">Nucleotide-binding</keyword>